<keyword evidence="4 7" id="KW-0442">Lipid degradation</keyword>
<dbReference type="EMBL" id="JAUIZM010000008">
    <property type="protein sequence ID" value="KAK1367704.1"/>
    <property type="molecule type" value="Genomic_DNA"/>
</dbReference>
<evidence type="ECO:0000256" key="7">
    <source>
        <dbReference type="PIRNR" id="PIRNR000862"/>
    </source>
</evidence>
<dbReference type="Pfam" id="PF04083">
    <property type="entry name" value="Abhydro_lipase"/>
    <property type="match status" value="1"/>
</dbReference>
<accession>A0AAD8HIE6</accession>
<gene>
    <name evidence="11" type="ORF">POM88_033796</name>
</gene>
<dbReference type="FunFam" id="3.40.50.1820:FF:000057">
    <property type="entry name" value="Lipase"/>
    <property type="match status" value="1"/>
</dbReference>
<sequence length="417" mass="46658">MAVHGWLLVISGLLIVTTNLVSSELQKAARHNKAALHNNAAAVPHSICSGDFSFTKGYRCQDYDVITEDGYILKLWRFREGLTKESQMAGKKKQPVFVQHGVLMNGQCWFLVAHADQSLPLVLVEHGYDVWVSNSRGTSYSQRHVSSNNLSLPGSFWDFTYSEMASYDLPAFLNFVYLETGQKVHYIGHSQGTTMMFAAFSIWKVEERVKSTSMIAPVVYLNHMPFGLIDVLAKAYIGEIAGTFGLADLNIMTQPLGTIVRVLCDVPGVDCFGWIVSLFTGMNCCMNASTVDLWFASQPQPTSIKNLVHWAQGVRKQVFAQYDYGDAATNLEHYGKPEPPSYNLLKIPKDFPLFLIYGGLDLLAIRKDVHILLGKLGSNRNIRELYIDNYAHLDFLEAVNAKDLVYPDIINFIKGIP</sequence>
<dbReference type="AlphaFoldDB" id="A0AAD8HIE6"/>
<feature type="active site" description="Charge relay system" evidence="8">
    <location>
        <position position="392"/>
    </location>
</feature>
<keyword evidence="2 9" id="KW-0732">Signal</keyword>
<feature type="domain" description="Partial AB-hydrolase lipase" evidence="10">
    <location>
        <begin position="56"/>
        <end position="111"/>
    </location>
</feature>
<dbReference type="PIRSF" id="PIRSF000862">
    <property type="entry name" value="Steryl_ester_lip"/>
    <property type="match status" value="1"/>
</dbReference>
<evidence type="ECO:0000313" key="12">
    <source>
        <dbReference type="Proteomes" id="UP001237642"/>
    </source>
</evidence>
<dbReference type="InterPro" id="IPR029058">
    <property type="entry name" value="AB_hydrolase_fold"/>
</dbReference>
<evidence type="ECO:0000256" key="2">
    <source>
        <dbReference type="ARBA" id="ARBA00022729"/>
    </source>
</evidence>
<evidence type="ECO:0000256" key="1">
    <source>
        <dbReference type="ARBA" id="ARBA00010701"/>
    </source>
</evidence>
<feature type="signal peptide" evidence="9">
    <location>
        <begin position="1"/>
        <end position="23"/>
    </location>
</feature>
<evidence type="ECO:0000313" key="11">
    <source>
        <dbReference type="EMBL" id="KAK1367704.1"/>
    </source>
</evidence>
<evidence type="ECO:0000256" key="9">
    <source>
        <dbReference type="SAM" id="SignalP"/>
    </source>
</evidence>
<evidence type="ECO:0000256" key="5">
    <source>
        <dbReference type="ARBA" id="ARBA00023098"/>
    </source>
</evidence>
<comment type="similarity">
    <text evidence="1 7">Belongs to the AB hydrolase superfamily. Lipase family.</text>
</comment>
<proteinExistence type="inferred from homology"/>
<evidence type="ECO:0000256" key="3">
    <source>
        <dbReference type="ARBA" id="ARBA00022801"/>
    </source>
</evidence>
<feature type="chain" id="PRO_5042015980" description="Lipase" evidence="9">
    <location>
        <begin position="24"/>
        <end position="417"/>
    </location>
</feature>
<reference evidence="11" key="2">
    <citation type="submission" date="2023-05" db="EMBL/GenBank/DDBJ databases">
        <authorList>
            <person name="Schelkunov M.I."/>
        </authorList>
    </citation>
    <scope>NUCLEOTIDE SEQUENCE</scope>
    <source>
        <strain evidence="11">Hsosn_3</strain>
        <tissue evidence="11">Leaf</tissue>
    </source>
</reference>
<keyword evidence="6" id="KW-0325">Glycoprotein</keyword>
<dbReference type="InterPro" id="IPR025483">
    <property type="entry name" value="Lipase_euk"/>
</dbReference>
<dbReference type="Proteomes" id="UP001237642">
    <property type="component" value="Unassembled WGS sequence"/>
</dbReference>
<evidence type="ECO:0000256" key="8">
    <source>
        <dbReference type="PIRSR" id="PIRSR000862-1"/>
    </source>
</evidence>
<organism evidence="11 12">
    <name type="scientific">Heracleum sosnowskyi</name>
    <dbReference type="NCBI Taxonomy" id="360622"/>
    <lineage>
        <taxon>Eukaryota</taxon>
        <taxon>Viridiplantae</taxon>
        <taxon>Streptophyta</taxon>
        <taxon>Embryophyta</taxon>
        <taxon>Tracheophyta</taxon>
        <taxon>Spermatophyta</taxon>
        <taxon>Magnoliopsida</taxon>
        <taxon>eudicotyledons</taxon>
        <taxon>Gunneridae</taxon>
        <taxon>Pentapetalae</taxon>
        <taxon>asterids</taxon>
        <taxon>campanulids</taxon>
        <taxon>Apiales</taxon>
        <taxon>Apiaceae</taxon>
        <taxon>Apioideae</taxon>
        <taxon>apioid superclade</taxon>
        <taxon>Tordylieae</taxon>
        <taxon>Tordyliinae</taxon>
        <taxon>Heracleum</taxon>
    </lineage>
</organism>
<keyword evidence="3 7" id="KW-0378">Hydrolase</keyword>
<evidence type="ECO:0000259" key="10">
    <source>
        <dbReference type="Pfam" id="PF04083"/>
    </source>
</evidence>
<dbReference type="GO" id="GO:0016042">
    <property type="term" value="P:lipid catabolic process"/>
    <property type="evidence" value="ECO:0007669"/>
    <property type="project" value="UniProtKB-KW"/>
</dbReference>
<comment type="caution">
    <text evidence="11">The sequence shown here is derived from an EMBL/GenBank/DDBJ whole genome shotgun (WGS) entry which is preliminary data.</text>
</comment>
<protein>
    <recommendedName>
        <fullName evidence="7">Lipase</fullName>
    </recommendedName>
</protein>
<feature type="active site" description="Charge relay system" evidence="8">
    <location>
        <position position="361"/>
    </location>
</feature>
<dbReference type="SUPFAM" id="SSF53474">
    <property type="entry name" value="alpha/beta-Hydrolases"/>
    <property type="match status" value="1"/>
</dbReference>
<dbReference type="Gene3D" id="3.40.50.1820">
    <property type="entry name" value="alpha/beta hydrolase"/>
    <property type="match status" value="1"/>
</dbReference>
<dbReference type="PANTHER" id="PTHR11005">
    <property type="entry name" value="LYSOSOMAL ACID LIPASE-RELATED"/>
    <property type="match status" value="1"/>
</dbReference>
<dbReference type="InterPro" id="IPR006693">
    <property type="entry name" value="AB_hydrolase_lipase"/>
</dbReference>
<feature type="active site" description="Nucleophile" evidence="8">
    <location>
        <position position="190"/>
    </location>
</feature>
<evidence type="ECO:0000256" key="4">
    <source>
        <dbReference type="ARBA" id="ARBA00022963"/>
    </source>
</evidence>
<reference evidence="11" key="1">
    <citation type="submission" date="2023-02" db="EMBL/GenBank/DDBJ databases">
        <title>Genome of toxic invasive species Heracleum sosnowskyi carries increased number of genes despite the absence of recent whole-genome duplications.</title>
        <authorList>
            <person name="Schelkunov M."/>
            <person name="Shtratnikova V."/>
            <person name="Makarenko M."/>
            <person name="Klepikova A."/>
            <person name="Omelchenko D."/>
            <person name="Novikova G."/>
            <person name="Obukhova E."/>
            <person name="Bogdanov V."/>
            <person name="Penin A."/>
            <person name="Logacheva M."/>
        </authorList>
    </citation>
    <scope>NUCLEOTIDE SEQUENCE</scope>
    <source>
        <strain evidence="11">Hsosn_3</strain>
        <tissue evidence="11">Leaf</tissue>
    </source>
</reference>
<keyword evidence="5" id="KW-0443">Lipid metabolism</keyword>
<dbReference type="GO" id="GO:0016788">
    <property type="term" value="F:hydrolase activity, acting on ester bonds"/>
    <property type="evidence" value="ECO:0007669"/>
    <property type="project" value="InterPro"/>
</dbReference>
<name>A0AAD8HIE6_9APIA</name>
<keyword evidence="12" id="KW-1185">Reference proteome</keyword>
<evidence type="ECO:0000256" key="6">
    <source>
        <dbReference type="ARBA" id="ARBA00023180"/>
    </source>
</evidence>